<dbReference type="GO" id="GO:0003700">
    <property type="term" value="F:DNA-binding transcription factor activity"/>
    <property type="evidence" value="ECO:0007669"/>
    <property type="project" value="InterPro"/>
</dbReference>
<evidence type="ECO:0000256" key="3">
    <source>
        <dbReference type="ARBA" id="ARBA00023015"/>
    </source>
</evidence>
<dbReference type="AlphaFoldDB" id="A0A2S2FD46"/>
<feature type="domain" description="HTH merR-type" evidence="6">
    <location>
        <begin position="1"/>
        <end position="69"/>
    </location>
</feature>
<dbReference type="GO" id="GO:0003677">
    <property type="term" value="F:DNA binding"/>
    <property type="evidence" value="ECO:0007669"/>
    <property type="project" value="UniProtKB-KW"/>
</dbReference>
<dbReference type="NCBIfam" id="TIGR02044">
    <property type="entry name" value="CueR"/>
    <property type="match status" value="1"/>
</dbReference>
<gene>
    <name evidence="7" type="primary">cueR</name>
    <name evidence="7" type="ORF">DJ533_10035</name>
</gene>
<dbReference type="SUPFAM" id="SSF46955">
    <property type="entry name" value="Putative DNA-binding domain"/>
    <property type="match status" value="1"/>
</dbReference>
<dbReference type="PROSITE" id="PS00552">
    <property type="entry name" value="HTH_MERR_1"/>
    <property type="match status" value="1"/>
</dbReference>
<sequence length="134" mass="15168">MNIGQVSKQSGISSKMIRYYEKIGLLDAAKRASSGYRVYSDQDLKTLNFIRHARDLGFSSEQMKELLSLWKNTERQSAEVKQLTLQHIQVLNDKIAQLQAMVNLLQHSANHCFGNEQADCAILKNIELGVVEES</sequence>
<protein>
    <submittedName>
        <fullName evidence="7">Cu(I)-responsive transcriptional regulator</fullName>
    </submittedName>
</protein>
<evidence type="ECO:0000256" key="4">
    <source>
        <dbReference type="ARBA" id="ARBA00023125"/>
    </source>
</evidence>
<keyword evidence="8" id="KW-1185">Reference proteome</keyword>
<keyword evidence="3" id="KW-0805">Transcription regulation</keyword>
<dbReference type="PROSITE" id="PS50937">
    <property type="entry name" value="HTH_MERR_2"/>
    <property type="match status" value="1"/>
</dbReference>
<dbReference type="EMBL" id="CP029397">
    <property type="protein sequence ID" value="AWL28884.1"/>
    <property type="molecule type" value="Genomic_DNA"/>
</dbReference>
<evidence type="ECO:0000313" key="8">
    <source>
        <dbReference type="Proteomes" id="UP000245977"/>
    </source>
</evidence>
<dbReference type="GO" id="GO:0005737">
    <property type="term" value="C:cytoplasm"/>
    <property type="evidence" value="ECO:0007669"/>
    <property type="project" value="UniProtKB-SubCell"/>
</dbReference>
<evidence type="ECO:0000256" key="1">
    <source>
        <dbReference type="ARBA" id="ARBA00004496"/>
    </source>
</evidence>
<name>A0A2S2FD46_9GAMM</name>
<evidence type="ECO:0000313" key="7">
    <source>
        <dbReference type="EMBL" id="AWL28884.1"/>
    </source>
</evidence>
<dbReference type="KEGG" id="adv:DJ533_10035"/>
<keyword evidence="2" id="KW-0963">Cytoplasm</keyword>
<comment type="subcellular location">
    <subcellularLocation>
        <location evidence="1">Cytoplasm</location>
    </subcellularLocation>
</comment>
<dbReference type="OrthoDB" id="9808480at2"/>
<dbReference type="STRING" id="1871111.GCA_001704615_03210"/>
<organism evidence="7 8">
    <name type="scientific">Acinetobacter defluvii</name>
    <dbReference type="NCBI Taxonomy" id="1871111"/>
    <lineage>
        <taxon>Bacteria</taxon>
        <taxon>Pseudomonadati</taxon>
        <taxon>Pseudomonadota</taxon>
        <taxon>Gammaproteobacteria</taxon>
        <taxon>Moraxellales</taxon>
        <taxon>Moraxellaceae</taxon>
        <taxon>Acinetobacter</taxon>
    </lineage>
</organism>
<reference evidence="7" key="1">
    <citation type="submission" date="2019-08" db="EMBL/GenBank/DDBJ databases">
        <title>The complete genome of Acinetobacter defluvii strain WCHAD010030.</title>
        <authorList>
            <person name="Hu Y."/>
            <person name="Qin J."/>
            <person name="Feng Y."/>
            <person name="Zong Z."/>
        </authorList>
    </citation>
    <scope>NUCLEOTIDE SEQUENCE</scope>
    <source>
        <strain evidence="7">WCHA30</strain>
    </source>
</reference>
<keyword evidence="4" id="KW-0238">DNA-binding</keyword>
<dbReference type="Gene3D" id="1.10.1660.10">
    <property type="match status" value="1"/>
</dbReference>
<dbReference type="Pfam" id="PF13411">
    <property type="entry name" value="MerR_1"/>
    <property type="match status" value="1"/>
</dbReference>
<dbReference type="SMART" id="SM00422">
    <property type="entry name" value="HTH_MERR"/>
    <property type="match status" value="1"/>
</dbReference>
<evidence type="ECO:0000256" key="5">
    <source>
        <dbReference type="ARBA" id="ARBA00023163"/>
    </source>
</evidence>
<dbReference type="GO" id="GO:0005507">
    <property type="term" value="F:copper ion binding"/>
    <property type="evidence" value="ECO:0007669"/>
    <property type="project" value="InterPro"/>
</dbReference>
<keyword evidence="5" id="KW-0804">Transcription</keyword>
<dbReference type="RefSeq" id="WP_065993888.1">
    <property type="nucleotide sequence ID" value="NZ_CP029397.2"/>
</dbReference>
<dbReference type="CDD" id="cd01108">
    <property type="entry name" value="HTH_CueR"/>
    <property type="match status" value="1"/>
</dbReference>
<dbReference type="GO" id="GO:0045893">
    <property type="term" value="P:positive regulation of DNA-templated transcription"/>
    <property type="evidence" value="ECO:0007669"/>
    <property type="project" value="InterPro"/>
</dbReference>
<proteinExistence type="predicted"/>
<dbReference type="PANTHER" id="PTHR30204">
    <property type="entry name" value="REDOX-CYCLING DRUG-SENSING TRANSCRIPTIONAL ACTIVATOR SOXR"/>
    <property type="match status" value="1"/>
</dbReference>
<dbReference type="InterPro" id="IPR009061">
    <property type="entry name" value="DNA-bd_dom_put_sf"/>
</dbReference>
<dbReference type="InterPro" id="IPR000551">
    <property type="entry name" value="MerR-type_HTH_dom"/>
</dbReference>
<dbReference type="PRINTS" id="PR00040">
    <property type="entry name" value="HTHMERR"/>
</dbReference>
<accession>A0A2S2FD46</accession>
<evidence type="ECO:0000259" key="6">
    <source>
        <dbReference type="PROSITE" id="PS50937"/>
    </source>
</evidence>
<dbReference type="Proteomes" id="UP000245977">
    <property type="component" value="Chromosome"/>
</dbReference>
<dbReference type="InterPro" id="IPR047057">
    <property type="entry name" value="MerR_fam"/>
</dbReference>
<dbReference type="InterPro" id="IPR011789">
    <property type="entry name" value="CueR"/>
</dbReference>
<dbReference type="PANTHER" id="PTHR30204:SF94">
    <property type="entry name" value="HEAVY METAL-DEPENDENT TRANSCRIPTIONAL REGULATOR HI_0293-RELATED"/>
    <property type="match status" value="1"/>
</dbReference>
<evidence type="ECO:0000256" key="2">
    <source>
        <dbReference type="ARBA" id="ARBA00022490"/>
    </source>
</evidence>